<gene>
    <name evidence="5" type="ORF">F1C12_18455</name>
</gene>
<evidence type="ECO:0000259" key="4">
    <source>
        <dbReference type="PROSITE" id="PS50932"/>
    </source>
</evidence>
<dbReference type="CDD" id="cd06267">
    <property type="entry name" value="PBP1_LacI_sugar_binding-like"/>
    <property type="match status" value="1"/>
</dbReference>
<evidence type="ECO:0000256" key="1">
    <source>
        <dbReference type="ARBA" id="ARBA00023015"/>
    </source>
</evidence>
<dbReference type="SUPFAM" id="SSF47413">
    <property type="entry name" value="lambda repressor-like DNA-binding domains"/>
    <property type="match status" value="1"/>
</dbReference>
<dbReference type="Pfam" id="PF13377">
    <property type="entry name" value="Peripla_BP_3"/>
    <property type="match status" value="1"/>
</dbReference>
<dbReference type="KEGG" id="lse:F1C12_18455"/>
<reference evidence="6" key="1">
    <citation type="submission" date="2019-09" db="EMBL/GenBank/DDBJ databases">
        <title>Antimicrobial potential of Antarctic Bacteria.</title>
        <authorList>
            <person name="Benaud N."/>
            <person name="Edwards R.J."/>
            <person name="Ferrari B.C."/>
        </authorList>
    </citation>
    <scope>NUCLEOTIDE SEQUENCE [LARGE SCALE GENOMIC DNA]</scope>
    <source>
        <strain evidence="6">INR9</strain>
    </source>
</reference>
<dbReference type="InterPro" id="IPR046335">
    <property type="entry name" value="LacI/GalR-like_sensor"/>
</dbReference>
<proteinExistence type="predicted"/>
<dbReference type="InterPro" id="IPR000843">
    <property type="entry name" value="HTH_LacI"/>
</dbReference>
<dbReference type="Gene3D" id="1.10.260.40">
    <property type="entry name" value="lambda repressor-like DNA-binding domains"/>
    <property type="match status" value="1"/>
</dbReference>
<dbReference type="InterPro" id="IPR010982">
    <property type="entry name" value="Lambda_DNA-bd_dom_sf"/>
</dbReference>
<keyword evidence="1" id="KW-0805">Transcription regulation</keyword>
<dbReference type="CDD" id="cd01392">
    <property type="entry name" value="HTH_LacI"/>
    <property type="match status" value="1"/>
</dbReference>
<dbReference type="Pfam" id="PF00356">
    <property type="entry name" value="LacI"/>
    <property type="match status" value="1"/>
</dbReference>
<protein>
    <submittedName>
        <fullName evidence="5">LacI family transcriptional regulator</fullName>
    </submittedName>
</protein>
<sequence length="338" mass="35624">MSPRAGRVTREDVAREAGTSTAVVSYVINNGPRPVSEATRRRVLDAIEKVGYEPDTIAQALASGVTGTYGLIVPDISNPFFAALAHELEDATSEAGRVVLLGDAAESKARETELLKTFARRRVDGLLFVGVDNAPDLAPFAGNQVPVVVLDRVDPHQTASSVAVDNIGAARDVTEHLLEHGYTDLGIIAGPRHLYTGQDRYEGWRQALASAGIEPDARWVVEAPFTRRGGLEAGRALLASADRPRAVFASNEQQAIGLLAAAAELGVRVPDDLAVISFDGTEASDYTVPKLSGAVQPLADIARTAVAMLAAASDGAAPSSLVVTHELRIRPSCGPHKD</sequence>
<evidence type="ECO:0000313" key="5">
    <source>
        <dbReference type="EMBL" id="QNE36899.1"/>
    </source>
</evidence>
<accession>A0A7G6YEI4</accession>
<dbReference type="EMBL" id="CP043641">
    <property type="protein sequence ID" value="QNE36899.1"/>
    <property type="molecule type" value="Genomic_DNA"/>
</dbReference>
<organism evidence="5 6">
    <name type="scientific">Leifsonia shinshuensis</name>
    <dbReference type="NCBI Taxonomy" id="150026"/>
    <lineage>
        <taxon>Bacteria</taxon>
        <taxon>Bacillati</taxon>
        <taxon>Actinomycetota</taxon>
        <taxon>Actinomycetes</taxon>
        <taxon>Micrococcales</taxon>
        <taxon>Microbacteriaceae</taxon>
        <taxon>Leifsonia</taxon>
    </lineage>
</organism>
<dbReference type="InterPro" id="IPR028082">
    <property type="entry name" value="Peripla_BP_I"/>
</dbReference>
<dbReference type="GO" id="GO:0003700">
    <property type="term" value="F:DNA-binding transcription factor activity"/>
    <property type="evidence" value="ECO:0007669"/>
    <property type="project" value="TreeGrafter"/>
</dbReference>
<evidence type="ECO:0000256" key="2">
    <source>
        <dbReference type="ARBA" id="ARBA00023125"/>
    </source>
</evidence>
<keyword evidence="3" id="KW-0804">Transcription</keyword>
<evidence type="ECO:0000313" key="6">
    <source>
        <dbReference type="Proteomes" id="UP000515511"/>
    </source>
</evidence>
<feature type="domain" description="HTH lacI-type" evidence="4">
    <location>
        <begin position="8"/>
        <end position="63"/>
    </location>
</feature>
<dbReference type="SUPFAM" id="SSF53822">
    <property type="entry name" value="Periplasmic binding protein-like I"/>
    <property type="match status" value="1"/>
</dbReference>
<dbReference type="AlphaFoldDB" id="A0A7G6YEI4"/>
<dbReference type="Proteomes" id="UP000515511">
    <property type="component" value="Chromosome"/>
</dbReference>
<dbReference type="GO" id="GO:0000976">
    <property type="term" value="F:transcription cis-regulatory region binding"/>
    <property type="evidence" value="ECO:0007669"/>
    <property type="project" value="TreeGrafter"/>
</dbReference>
<dbReference type="PANTHER" id="PTHR30146">
    <property type="entry name" value="LACI-RELATED TRANSCRIPTIONAL REPRESSOR"/>
    <property type="match status" value="1"/>
</dbReference>
<name>A0A7G6YEI4_9MICO</name>
<dbReference type="PROSITE" id="PS50932">
    <property type="entry name" value="HTH_LACI_2"/>
    <property type="match status" value="1"/>
</dbReference>
<dbReference type="Gene3D" id="3.40.50.2300">
    <property type="match status" value="2"/>
</dbReference>
<evidence type="ECO:0000256" key="3">
    <source>
        <dbReference type="ARBA" id="ARBA00023163"/>
    </source>
</evidence>
<dbReference type="PANTHER" id="PTHR30146:SF109">
    <property type="entry name" value="HTH-TYPE TRANSCRIPTIONAL REGULATOR GALS"/>
    <property type="match status" value="1"/>
</dbReference>
<dbReference type="RefSeq" id="WP_185276325.1">
    <property type="nucleotide sequence ID" value="NZ_CP043641.1"/>
</dbReference>
<keyword evidence="2" id="KW-0238">DNA-binding</keyword>
<dbReference type="SMART" id="SM00354">
    <property type="entry name" value="HTH_LACI"/>
    <property type="match status" value="1"/>
</dbReference>